<dbReference type="CDD" id="cd00761">
    <property type="entry name" value="Glyco_tranf_GTA_type"/>
    <property type="match status" value="1"/>
</dbReference>
<name>A0A7Y9QVU5_9BURK</name>
<dbReference type="AlphaFoldDB" id="A0A7Y9QVU5"/>
<proteinExistence type="predicted"/>
<comment type="caution">
    <text evidence="2">The sequence shown here is derived from an EMBL/GenBank/DDBJ whole genome shotgun (WGS) entry which is preliminary data.</text>
</comment>
<evidence type="ECO:0000313" key="3">
    <source>
        <dbReference type="Proteomes" id="UP000518288"/>
    </source>
</evidence>
<evidence type="ECO:0000259" key="1">
    <source>
        <dbReference type="Pfam" id="PF00535"/>
    </source>
</evidence>
<organism evidence="2 3">
    <name type="scientific">Sphaerotilus montanus</name>
    <dbReference type="NCBI Taxonomy" id="522889"/>
    <lineage>
        <taxon>Bacteria</taxon>
        <taxon>Pseudomonadati</taxon>
        <taxon>Pseudomonadota</taxon>
        <taxon>Betaproteobacteria</taxon>
        <taxon>Burkholderiales</taxon>
        <taxon>Sphaerotilaceae</taxon>
        <taxon>Sphaerotilus</taxon>
    </lineage>
</organism>
<sequence length="357" mass="39028">MSGVSVSPPGLISVVIPAYNAQQSLPATLDSLFAQTWPTLEIIVVDDGSTDRTADVLASYGDRIRTIRQPNGGLASARRTGVAAAGGQWIAIMDADDLCRPERLAVQARVLQRWPEVVLCCSDFDAFNEQGVVGTAYASRYYASIGRAPEGVKSLLGQAEVLDLKGCLPASPAATESDRQTTVHRGNAYRALAHGNFVHPPTIMFRRTLLDTAGTFDTEAGSMCDWDWITRVAAVGSIAFVERPLLEYRLSSTQMSSARHRIRASQDTLRVAERICRRDEALYLAELPRFRADLGFFCADAADAEVDHDKWQAAQLLTRSVVRFGRVDALTLRVLLKILTPAWALAAKRSRQALHTA</sequence>
<dbReference type="PANTHER" id="PTHR43685">
    <property type="entry name" value="GLYCOSYLTRANSFERASE"/>
    <property type="match status" value="1"/>
</dbReference>
<accession>A0A7Y9QVU5</accession>
<dbReference type="InterPro" id="IPR050834">
    <property type="entry name" value="Glycosyltransf_2"/>
</dbReference>
<feature type="domain" description="Glycosyltransferase 2-like" evidence="1">
    <location>
        <begin position="13"/>
        <end position="122"/>
    </location>
</feature>
<keyword evidence="3" id="KW-1185">Reference proteome</keyword>
<dbReference type="RefSeq" id="WP_179631952.1">
    <property type="nucleotide sequence ID" value="NZ_JACCFH010000001.1"/>
</dbReference>
<dbReference type="InterPro" id="IPR029044">
    <property type="entry name" value="Nucleotide-diphossugar_trans"/>
</dbReference>
<dbReference type="Proteomes" id="UP000518288">
    <property type="component" value="Unassembled WGS sequence"/>
</dbReference>
<dbReference type="Pfam" id="PF00535">
    <property type="entry name" value="Glycos_transf_2"/>
    <property type="match status" value="1"/>
</dbReference>
<reference evidence="2 3" key="1">
    <citation type="submission" date="2020-07" db="EMBL/GenBank/DDBJ databases">
        <title>Genomic Encyclopedia of Archaeal and Bacterial Type Strains, Phase II (KMG-II): from individual species to whole genera.</title>
        <authorList>
            <person name="Goeker M."/>
        </authorList>
    </citation>
    <scope>NUCLEOTIDE SEQUENCE [LARGE SCALE GENOMIC DNA]</scope>
    <source>
        <strain evidence="2 3">DSM 21226</strain>
    </source>
</reference>
<evidence type="ECO:0000313" key="2">
    <source>
        <dbReference type="EMBL" id="NYG31044.1"/>
    </source>
</evidence>
<keyword evidence="2" id="KW-0808">Transferase</keyword>
<dbReference type="SUPFAM" id="SSF53448">
    <property type="entry name" value="Nucleotide-diphospho-sugar transferases"/>
    <property type="match status" value="1"/>
</dbReference>
<dbReference type="GO" id="GO:0016740">
    <property type="term" value="F:transferase activity"/>
    <property type="evidence" value="ECO:0007669"/>
    <property type="project" value="UniProtKB-KW"/>
</dbReference>
<gene>
    <name evidence="2" type="ORF">BDD16_000030</name>
</gene>
<dbReference type="Gene3D" id="3.90.550.10">
    <property type="entry name" value="Spore Coat Polysaccharide Biosynthesis Protein SpsA, Chain A"/>
    <property type="match status" value="2"/>
</dbReference>
<dbReference type="InterPro" id="IPR001173">
    <property type="entry name" value="Glyco_trans_2-like"/>
</dbReference>
<protein>
    <submittedName>
        <fullName evidence="2">Glycosyltransferase involved in cell wall biosynthesis</fullName>
    </submittedName>
</protein>
<dbReference type="EMBL" id="JACCFH010000001">
    <property type="protein sequence ID" value="NYG31044.1"/>
    <property type="molecule type" value="Genomic_DNA"/>
</dbReference>
<dbReference type="PANTHER" id="PTHR43685:SF2">
    <property type="entry name" value="GLYCOSYLTRANSFERASE 2-LIKE DOMAIN-CONTAINING PROTEIN"/>
    <property type="match status" value="1"/>
</dbReference>